<reference evidence="1 2" key="1">
    <citation type="submission" date="2018-11" db="EMBL/GenBank/DDBJ databases">
        <title>Cryobacterium sp. nov., isolated from rhizosphere soil of lettuce.</title>
        <authorList>
            <person name="Wang Y."/>
        </authorList>
    </citation>
    <scope>NUCLEOTIDE SEQUENCE [LARGE SCALE GENOMIC DNA]</scope>
    <source>
        <strain evidence="1 2">NEAU-85</strain>
    </source>
</reference>
<gene>
    <name evidence="1" type="ORF">EEJ31_09965</name>
</gene>
<evidence type="ECO:0000313" key="1">
    <source>
        <dbReference type="EMBL" id="RNE59355.1"/>
    </source>
</evidence>
<dbReference type="EMBL" id="RDSR01000016">
    <property type="protein sequence ID" value="RNE59355.1"/>
    <property type="molecule type" value="Genomic_DNA"/>
</dbReference>
<protein>
    <submittedName>
        <fullName evidence="1">Uncharacterized protein</fullName>
    </submittedName>
</protein>
<sequence length="101" mass="11281">MDSLMDSTHGAYRVVTAASRYLIDLDRMVVRREPRAENPEGSLLRRDDELITLLDILDCTVGRPMRLHIDLHVLGVPSTLRCSTPVVSIERVASPGEQSKP</sequence>
<name>A0A3M8L248_9MICO</name>
<comment type="caution">
    <text evidence="1">The sequence shown here is derived from an EMBL/GenBank/DDBJ whole genome shotgun (WGS) entry which is preliminary data.</text>
</comment>
<organism evidence="1 2">
    <name type="scientific">Cryobacterium tepidiphilum</name>
    <dbReference type="NCBI Taxonomy" id="2486026"/>
    <lineage>
        <taxon>Bacteria</taxon>
        <taxon>Bacillati</taxon>
        <taxon>Actinomycetota</taxon>
        <taxon>Actinomycetes</taxon>
        <taxon>Micrococcales</taxon>
        <taxon>Microbacteriaceae</taxon>
        <taxon>Cryobacterium</taxon>
    </lineage>
</organism>
<dbReference type="Proteomes" id="UP000279859">
    <property type="component" value="Unassembled WGS sequence"/>
</dbReference>
<proteinExistence type="predicted"/>
<dbReference type="AlphaFoldDB" id="A0A3M8L248"/>
<evidence type="ECO:0000313" key="2">
    <source>
        <dbReference type="Proteomes" id="UP000279859"/>
    </source>
</evidence>
<keyword evidence="2" id="KW-1185">Reference proteome</keyword>
<accession>A0A3M8L248</accession>